<evidence type="ECO:0000256" key="4">
    <source>
        <dbReference type="ARBA" id="ARBA00023143"/>
    </source>
</evidence>
<dbReference type="InterPro" id="IPR040026">
    <property type="entry name" value="FliD"/>
</dbReference>
<protein>
    <recommendedName>
        <fullName evidence="5">Flagellar hook-associated protein 2</fullName>
        <shortName evidence="5">HAP2</shortName>
    </recommendedName>
    <alternativeName>
        <fullName evidence="5">Flagellar cap protein</fullName>
    </alternativeName>
</protein>
<dbReference type="RefSeq" id="WP_317937129.1">
    <property type="nucleotide sequence ID" value="NZ_JAUBDH010000014.1"/>
</dbReference>
<organism evidence="8 9">
    <name type="scientific">Sporosarcina aquimarina</name>
    <dbReference type="NCBI Taxonomy" id="114975"/>
    <lineage>
        <taxon>Bacteria</taxon>
        <taxon>Bacillati</taxon>
        <taxon>Bacillota</taxon>
        <taxon>Bacilli</taxon>
        <taxon>Bacillales</taxon>
        <taxon>Caryophanaceae</taxon>
        <taxon>Sporosarcina</taxon>
    </lineage>
</organism>
<dbReference type="Pfam" id="PF02465">
    <property type="entry name" value="FliD_N"/>
    <property type="match status" value="1"/>
</dbReference>
<comment type="caution">
    <text evidence="8">The sequence shown here is derived from an EMBL/GenBank/DDBJ whole genome shotgun (WGS) entry which is preliminary data.</text>
</comment>
<dbReference type="NCBIfam" id="NF005833">
    <property type="entry name" value="PRK07737.1"/>
    <property type="match status" value="1"/>
</dbReference>
<feature type="domain" description="Flagellar hook-associated protein 2 N-terminal" evidence="6">
    <location>
        <begin position="8"/>
        <end position="104"/>
    </location>
</feature>
<dbReference type="Pfam" id="PF07196">
    <property type="entry name" value="Flagellin_IN"/>
    <property type="match status" value="1"/>
</dbReference>
<comment type="similarity">
    <text evidence="1 5">Belongs to the FliD family.</text>
</comment>
<evidence type="ECO:0000256" key="1">
    <source>
        <dbReference type="ARBA" id="ARBA00009764"/>
    </source>
</evidence>
<dbReference type="InterPro" id="IPR003481">
    <property type="entry name" value="FliD_N"/>
</dbReference>
<keyword evidence="4 5" id="KW-0975">Bacterial flagellum</keyword>
<keyword evidence="3" id="KW-0175">Coiled coil</keyword>
<dbReference type="Pfam" id="PF07195">
    <property type="entry name" value="FliD_C"/>
    <property type="match status" value="1"/>
</dbReference>
<reference evidence="8 9" key="1">
    <citation type="submission" date="2023-06" db="EMBL/GenBank/DDBJ databases">
        <title>Sporosarcina sp. nov., isolated from Korean traditional fermented seafood 'Jeotgal'.</title>
        <authorList>
            <person name="Yang A.-I."/>
            <person name="Shin N.-R."/>
        </authorList>
    </citation>
    <scope>NUCLEOTIDE SEQUENCE [LARGE SCALE GENOMIC DNA]</scope>
    <source>
        <strain evidence="8 9">KCTC3840</strain>
    </source>
</reference>
<evidence type="ECO:0000313" key="9">
    <source>
        <dbReference type="Proteomes" id="UP001280629"/>
    </source>
</evidence>
<dbReference type="EMBL" id="JAUBDH010000014">
    <property type="protein sequence ID" value="MDW0111464.1"/>
    <property type="molecule type" value="Genomic_DNA"/>
</dbReference>
<comment type="subcellular location">
    <subcellularLocation>
        <location evidence="5">Secreted</location>
    </subcellularLocation>
    <subcellularLocation>
        <location evidence="5">Bacterial flagellum</location>
    </subcellularLocation>
</comment>
<evidence type="ECO:0000256" key="3">
    <source>
        <dbReference type="ARBA" id="ARBA00023054"/>
    </source>
</evidence>
<keyword evidence="8" id="KW-0282">Flagellum</keyword>
<comment type="function">
    <text evidence="5">Required for morphogenesis and for the elongation of the flagellar filament by facilitating polymerization of the flagellin monomers at the tip of growing filament. Forms a capping structure, which prevents flagellin subunits (transported through the central channel of the flagellum) from leaking out without polymerization at the distal end.</text>
</comment>
<sequence length="481" mass="53305">MRVGGLASGIDTESIIKDLMKAQRIPLDKVTQKKQYFEWQLNDTRSANRDLKDFSTKLFDNMILSKNFNQKNVTVSAPDDVSIRSKGNTENFSGTINVQQLAKSATFNGGQEDNKNKVLDADSSINIKAPGDNSPVKVLLSKGDTMKDVVKKINENSSVRSFYDEETGKIGFTAKQSGEGSIIITEGEAGGTLAADLGIAGSSDTSAKGQDAIFNYNGMEITRSSNTFELDGMEITLKAANNKDITFNATTDTEKVFENVKQFVDDYNKLIEDLNKKIREPKYRNFQPLSTEQKADMKEKEIELWEEKAMSGTLRGNPELTSLLTSMRTALNSSVEVDGKQVSLSSIGITTSKDYSENGKLIIDETKLKEAISQNPENVQKLFGFEDKVNPEKSGIARLLRKEVDATQQVLQKKAGKVGDSNKAFTLGRTLDDMNKQIERFEDRMKMVESRYWKQFTAMENAIQRANMQSANLMNALGGGA</sequence>
<proteinExistence type="inferred from homology"/>
<gene>
    <name evidence="8" type="ORF">QT716_15685</name>
</gene>
<dbReference type="PANTHER" id="PTHR30288">
    <property type="entry name" value="FLAGELLAR CAP/ASSEMBLY PROTEIN FLID"/>
    <property type="match status" value="1"/>
</dbReference>
<dbReference type="Proteomes" id="UP001280629">
    <property type="component" value="Unassembled WGS sequence"/>
</dbReference>
<accession>A0ABU4G3C7</accession>
<comment type="subunit">
    <text evidence="2 5">Homopentamer.</text>
</comment>
<evidence type="ECO:0000259" key="7">
    <source>
        <dbReference type="Pfam" id="PF07195"/>
    </source>
</evidence>
<keyword evidence="8" id="KW-0966">Cell projection</keyword>
<dbReference type="PANTHER" id="PTHR30288:SF0">
    <property type="entry name" value="FLAGELLAR HOOK-ASSOCIATED PROTEIN 2"/>
    <property type="match status" value="1"/>
</dbReference>
<dbReference type="InterPro" id="IPR010810">
    <property type="entry name" value="Flagellin_hook_IN_motif"/>
</dbReference>
<feature type="domain" description="Flagellar hook-associated protein 2 C-terminal" evidence="7">
    <location>
        <begin position="209"/>
        <end position="467"/>
    </location>
</feature>
<dbReference type="InterPro" id="IPR010809">
    <property type="entry name" value="FliD_C"/>
</dbReference>
<keyword evidence="5" id="KW-0964">Secreted</keyword>
<name>A0ABU4G3C7_9BACL</name>
<evidence type="ECO:0000313" key="8">
    <source>
        <dbReference type="EMBL" id="MDW0111464.1"/>
    </source>
</evidence>
<keyword evidence="9" id="KW-1185">Reference proteome</keyword>
<evidence type="ECO:0000256" key="5">
    <source>
        <dbReference type="RuleBase" id="RU362066"/>
    </source>
</evidence>
<evidence type="ECO:0000259" key="6">
    <source>
        <dbReference type="Pfam" id="PF02465"/>
    </source>
</evidence>
<evidence type="ECO:0000256" key="2">
    <source>
        <dbReference type="ARBA" id="ARBA00011255"/>
    </source>
</evidence>
<keyword evidence="8" id="KW-0969">Cilium</keyword>